<accession>I7AFL1</accession>
<dbReference type="HOGENOM" id="CLU_912242_0_0_1"/>
<protein>
    <submittedName>
        <fullName evidence="2">Uncharacterized protein</fullName>
    </submittedName>
</protein>
<dbReference type="VEuPathDB" id="MicrosporidiaDB:EROM_081050"/>
<dbReference type="OrthoDB" id="2191681at2759"/>
<keyword evidence="1" id="KW-1133">Transmembrane helix</keyword>
<evidence type="ECO:0000256" key="1">
    <source>
        <dbReference type="SAM" id="Phobius"/>
    </source>
</evidence>
<keyword evidence="1" id="KW-0472">Membrane</keyword>
<feature type="transmembrane region" description="Helical" evidence="1">
    <location>
        <begin position="116"/>
        <end position="138"/>
    </location>
</feature>
<feature type="transmembrane region" description="Helical" evidence="1">
    <location>
        <begin position="50"/>
        <end position="70"/>
    </location>
</feature>
<feature type="transmembrane region" description="Helical" evidence="1">
    <location>
        <begin position="197"/>
        <end position="216"/>
    </location>
</feature>
<dbReference type="Proteomes" id="UP000010094">
    <property type="component" value="Chromosome VIII"/>
</dbReference>
<feature type="transmembrane region" description="Helical" evidence="1">
    <location>
        <begin position="228"/>
        <end position="248"/>
    </location>
</feature>
<gene>
    <name evidence="2" type="ordered locus">EROM_081050</name>
</gene>
<evidence type="ECO:0000313" key="2">
    <source>
        <dbReference type="EMBL" id="AFN83520.1"/>
    </source>
</evidence>
<name>I7AFL1_ENCRO</name>
<organism evidence="2 3">
    <name type="scientific">Encephalitozoon romaleae (strain SJ-2008)</name>
    <name type="common">Microsporidian parasite</name>
    <dbReference type="NCBI Taxonomy" id="1178016"/>
    <lineage>
        <taxon>Eukaryota</taxon>
        <taxon>Fungi</taxon>
        <taxon>Fungi incertae sedis</taxon>
        <taxon>Microsporidia</taxon>
        <taxon>Unikaryonidae</taxon>
        <taxon>Encephalitozoon</taxon>
    </lineage>
</organism>
<dbReference type="RefSeq" id="XP_009265017.1">
    <property type="nucleotide sequence ID" value="XM_009266742.1"/>
</dbReference>
<evidence type="ECO:0000313" key="3">
    <source>
        <dbReference type="Proteomes" id="UP000010094"/>
    </source>
</evidence>
<feature type="transmembrane region" description="Helical" evidence="1">
    <location>
        <begin position="260"/>
        <end position="279"/>
    </location>
</feature>
<reference evidence="2 3" key="1">
    <citation type="journal article" date="2012" name="Proc. Natl. Acad. Sci. U.S.A.">
        <title>Gain and loss of multiple functionally related, horizontally transferred genes in the reduced genomes of two microsporidian parasites.</title>
        <authorList>
            <person name="Pombert J.-F."/>
            <person name="Selman M."/>
            <person name="Burki F."/>
            <person name="Bardell F.T."/>
            <person name="Farinelli L."/>
            <person name="Solter L.F."/>
            <person name="Whitman D.W."/>
            <person name="Weiss L.M."/>
            <person name="Corradi N."/>
            <person name="Keeling P.J."/>
        </authorList>
    </citation>
    <scope>NUCLEOTIDE SEQUENCE [LARGE SCALE GENOMIC DNA]</scope>
    <source>
        <strain evidence="2 3">SJ-2008</strain>
    </source>
</reference>
<dbReference type="AlphaFoldDB" id="I7AFL1"/>
<keyword evidence="1" id="KW-0812">Transmembrane</keyword>
<feature type="transmembrane region" description="Helical" evidence="1">
    <location>
        <begin position="16"/>
        <end position="38"/>
    </location>
</feature>
<feature type="transmembrane region" description="Helical" evidence="1">
    <location>
        <begin position="77"/>
        <end position="96"/>
    </location>
</feature>
<keyword evidence="3" id="KW-1185">Reference proteome</keyword>
<dbReference type="KEGG" id="ero:EROM_081050"/>
<feature type="transmembrane region" description="Helical" evidence="1">
    <location>
        <begin position="171"/>
        <end position="191"/>
    </location>
</feature>
<proteinExistence type="predicted"/>
<dbReference type="EMBL" id="CP003525">
    <property type="protein sequence ID" value="AFN83520.1"/>
    <property type="molecule type" value="Genomic_DNA"/>
</dbReference>
<dbReference type="GeneID" id="20521839"/>
<sequence>MESQAEPERNISYTKLAFFFFLLRTTLIGLALLEGPYFAYRRETRTFKVFVIFLDITNILQFIFLCDIIYRKILFQYLLYIPILAYSLTLTITLVVDAHDSDDIYFELEGKIKRLAISYIYAYMGIILGEFLLLPIIYRRLKSDFMWANFKKVGADPVINDAFKRREQFNAIRRFMVIFLCGEVATFNMGIKDHQDLYFFVAGTQIFVLVISSIFLNEEYINQRRFLLIVSGLCTLIGIAYTTVYIALLSTGIGNIRKGSISEVIFYTITMLIFFIGALRDYQAFGKGLKNYYQGNLGIRKKLTT</sequence>